<reference evidence="2 3" key="1">
    <citation type="submission" date="2017-03" db="EMBL/GenBank/DDBJ databases">
        <title>Genome sequence of Methanobrevibacter wosei.</title>
        <authorList>
            <person name="Poehlein A."/>
            <person name="Seedorf H."/>
            <person name="Daniel R."/>
        </authorList>
    </citation>
    <scope>NUCLEOTIDE SEQUENCE [LARGE SCALE GENOMIC DNA]</scope>
    <source>
        <strain evidence="2 3">DSM 11979</strain>
    </source>
</reference>
<dbReference type="EMBL" id="MZGU01000007">
    <property type="protein sequence ID" value="PWB84776.1"/>
    <property type="molecule type" value="Genomic_DNA"/>
</dbReference>
<gene>
    <name evidence="2" type="ORF">MBBWO_15420</name>
</gene>
<dbReference type="AlphaFoldDB" id="A0A2U1S5D7"/>
<keyword evidence="3" id="KW-1185">Reference proteome</keyword>
<name>A0A2U1S5D7_9EURY</name>
<keyword evidence="1" id="KW-0812">Transmembrane</keyword>
<dbReference type="Proteomes" id="UP000245577">
    <property type="component" value="Unassembled WGS sequence"/>
</dbReference>
<keyword evidence="1" id="KW-1133">Transmembrane helix</keyword>
<keyword evidence="1" id="KW-0472">Membrane</keyword>
<proteinExistence type="predicted"/>
<sequence>MMKLLKIGSKGNILIGTMAILIVSFIILAIFIVSSLYLVDSENIESISNDNFKYIIEDYDKNIESKLHESIEDTSQKVVMSRFPVQDSEDTIKKELNKKLDSQNREFKEKYGITIESNVLSVETTDSPFIIKTNVQINAEKDGEKFSSVLTGKTSIEGLKDPLPFTKCGFSLPFFYIGDRIQYGTSLTEYLALHGAVDAGQGYIGASSPLTIKKCPFDPYTHHGDGLTLKKCLDDGYFHESADGSCYLCRLEGKGTCPHYGLEVFIVTLPNPEIQMSTSAPDHVIFKDSYPGLAYEVWPTQRLFLDSSHRQKYGLI</sequence>
<protein>
    <submittedName>
        <fullName evidence="2">Uncharacterized protein</fullName>
    </submittedName>
</protein>
<evidence type="ECO:0000256" key="1">
    <source>
        <dbReference type="SAM" id="Phobius"/>
    </source>
</evidence>
<accession>A0A2U1S5D7</accession>
<organism evidence="2 3">
    <name type="scientific">Methanobrevibacter woesei</name>
    <dbReference type="NCBI Taxonomy" id="190976"/>
    <lineage>
        <taxon>Archaea</taxon>
        <taxon>Methanobacteriati</taxon>
        <taxon>Methanobacteriota</taxon>
        <taxon>Methanomada group</taxon>
        <taxon>Methanobacteria</taxon>
        <taxon>Methanobacteriales</taxon>
        <taxon>Methanobacteriaceae</taxon>
        <taxon>Methanobrevibacter</taxon>
    </lineage>
</organism>
<evidence type="ECO:0000313" key="3">
    <source>
        <dbReference type="Proteomes" id="UP000245577"/>
    </source>
</evidence>
<evidence type="ECO:0000313" key="2">
    <source>
        <dbReference type="EMBL" id="PWB84776.1"/>
    </source>
</evidence>
<comment type="caution">
    <text evidence="2">The sequence shown here is derived from an EMBL/GenBank/DDBJ whole genome shotgun (WGS) entry which is preliminary data.</text>
</comment>
<feature type="transmembrane region" description="Helical" evidence="1">
    <location>
        <begin position="12"/>
        <end position="39"/>
    </location>
</feature>